<dbReference type="KEGG" id="dae:Dtox_2891"/>
<organism evidence="1 2">
    <name type="scientific">Desulfofarcimen acetoxidans (strain ATCC 49208 / DSM 771 / KCTC 5769 / VKM B-1644 / 5575)</name>
    <name type="common">Desulfotomaculum acetoxidans</name>
    <dbReference type="NCBI Taxonomy" id="485916"/>
    <lineage>
        <taxon>Bacteria</taxon>
        <taxon>Bacillati</taxon>
        <taxon>Bacillota</taxon>
        <taxon>Clostridia</taxon>
        <taxon>Eubacteriales</taxon>
        <taxon>Peptococcaceae</taxon>
        <taxon>Desulfofarcimen</taxon>
    </lineage>
</organism>
<dbReference type="STRING" id="485916.Dtox_2891"/>
<evidence type="ECO:0000313" key="1">
    <source>
        <dbReference type="EMBL" id="ACV63654.1"/>
    </source>
</evidence>
<proteinExistence type="predicted"/>
<dbReference type="Gene3D" id="3.40.50.300">
    <property type="entry name" value="P-loop containing nucleotide triphosphate hydrolases"/>
    <property type="match status" value="1"/>
</dbReference>
<reference evidence="1 2" key="1">
    <citation type="journal article" date="2009" name="Stand. Genomic Sci.">
        <title>Complete genome sequence of Desulfotomaculum acetoxidans type strain (5575).</title>
        <authorList>
            <person name="Spring S."/>
            <person name="Lapidus A."/>
            <person name="Schroder M."/>
            <person name="Gleim D."/>
            <person name="Sims D."/>
            <person name="Meincke L."/>
            <person name="Glavina Del Rio T."/>
            <person name="Tice H."/>
            <person name="Copeland A."/>
            <person name="Cheng J.F."/>
            <person name="Lucas S."/>
            <person name="Chen F."/>
            <person name="Nolan M."/>
            <person name="Bruce D."/>
            <person name="Goodwin L."/>
            <person name="Pitluck S."/>
            <person name="Ivanova N."/>
            <person name="Mavromatis K."/>
            <person name="Mikhailova N."/>
            <person name="Pati A."/>
            <person name="Chen A."/>
            <person name="Palaniappan K."/>
            <person name="Land M."/>
            <person name="Hauser L."/>
            <person name="Chang Y.J."/>
            <person name="Jeffries C.D."/>
            <person name="Chain P."/>
            <person name="Saunders E."/>
            <person name="Brettin T."/>
            <person name="Detter J.C."/>
            <person name="Goker M."/>
            <person name="Bristow J."/>
            <person name="Eisen J.A."/>
            <person name="Markowitz V."/>
            <person name="Hugenholtz P."/>
            <person name="Kyrpides N.C."/>
            <person name="Klenk H.P."/>
            <person name="Han C."/>
        </authorList>
    </citation>
    <scope>NUCLEOTIDE SEQUENCE [LARGE SCALE GENOMIC DNA]</scope>
    <source>
        <strain evidence="2">ATCC 49208 / DSM 771 / VKM B-1644</strain>
    </source>
</reference>
<gene>
    <name evidence="1" type="ordered locus">Dtox_2891</name>
</gene>
<dbReference type="SUPFAM" id="SSF53795">
    <property type="entry name" value="PEP carboxykinase-like"/>
    <property type="match status" value="1"/>
</dbReference>
<dbReference type="AlphaFoldDB" id="C8W2H0"/>
<dbReference type="EMBL" id="CP001720">
    <property type="protein sequence ID" value="ACV63654.1"/>
    <property type="molecule type" value="Genomic_DNA"/>
</dbReference>
<dbReference type="HOGENOM" id="CLU_078434_1_1_9"/>
<name>C8W2H0_DESAS</name>
<dbReference type="InterPro" id="IPR027417">
    <property type="entry name" value="P-loop_NTPase"/>
</dbReference>
<sequence>MAHGRRLNPPAMFSPCVCLIGPEGKKINLNHYKIAGLTIAMEGACETLQRLMKSYGANINGKADITMSIDREKMHKTGEEYPHLSPDEWEYIQTGYAFACKLPDFDGFCLHASAVALNGRAVLFSGPCGTGKSTHTHLWRQYFGPDRVVVINDDKPVLRRIEDIFYVYGTPWSGKRALNTNIRVLLSAVVFLKQARENHIRRLSNKEAVQMLFYQSQRPGSDRDRINRLLTLMDALLQKIPVYQMDCDISFNAVKTAYNEICQLRMETENKR</sequence>
<accession>C8W2H0</accession>
<protein>
    <submittedName>
        <fullName evidence="1">Uncharacterized protein</fullName>
    </submittedName>
</protein>
<keyword evidence="2" id="KW-1185">Reference proteome</keyword>
<dbReference type="Proteomes" id="UP000002217">
    <property type="component" value="Chromosome"/>
</dbReference>
<evidence type="ECO:0000313" key="2">
    <source>
        <dbReference type="Proteomes" id="UP000002217"/>
    </source>
</evidence>
<dbReference type="eggNOG" id="ENOG502ZDY4">
    <property type="taxonomic scope" value="Bacteria"/>
</dbReference>